<dbReference type="InterPro" id="IPR036397">
    <property type="entry name" value="RNaseH_sf"/>
</dbReference>
<keyword evidence="3" id="KW-1185">Reference proteome</keyword>
<dbReference type="PANTHER" id="PTHR35046:SF26">
    <property type="entry name" value="RNA-DIRECTED DNA POLYMERASE"/>
    <property type="match status" value="1"/>
</dbReference>
<organism evidence="2 3">
    <name type="scientific">Tanacetum coccineum</name>
    <dbReference type="NCBI Taxonomy" id="301880"/>
    <lineage>
        <taxon>Eukaryota</taxon>
        <taxon>Viridiplantae</taxon>
        <taxon>Streptophyta</taxon>
        <taxon>Embryophyta</taxon>
        <taxon>Tracheophyta</taxon>
        <taxon>Spermatophyta</taxon>
        <taxon>Magnoliopsida</taxon>
        <taxon>eudicotyledons</taxon>
        <taxon>Gunneridae</taxon>
        <taxon>Pentapetalae</taxon>
        <taxon>asterids</taxon>
        <taxon>campanulids</taxon>
        <taxon>Asterales</taxon>
        <taxon>Asteraceae</taxon>
        <taxon>Asteroideae</taxon>
        <taxon>Anthemideae</taxon>
        <taxon>Anthemidinae</taxon>
        <taxon>Tanacetum</taxon>
    </lineage>
</organism>
<name>A0ABQ5CU46_9ASTR</name>
<sequence length="198" mass="22743">MNMTIQSSIKDGILAAHNEASEVIVDRLTKSAHFLPIHEDDKMDRLVRLYLSEIIVKHGVPISIIADHDSRFTSRFWKSMQEALGTRLDMSTAYHLMAEVRVGQLIGPEIVQETTEKILQIKDRLKVARDRQKSYADKRRKPFEFSVGSGYHQKDRKPSQNDKTEHGMEKTVQTQGQSPKMPKSESILKNQQSNRSRN</sequence>
<keyword evidence="2" id="KW-0695">RNA-directed DNA polymerase</keyword>
<dbReference type="SUPFAM" id="SSF53098">
    <property type="entry name" value="Ribonuclease H-like"/>
    <property type="match status" value="1"/>
</dbReference>
<dbReference type="PANTHER" id="PTHR35046">
    <property type="entry name" value="ZINC KNUCKLE (CCHC-TYPE) FAMILY PROTEIN"/>
    <property type="match status" value="1"/>
</dbReference>
<dbReference type="InterPro" id="IPR012337">
    <property type="entry name" value="RNaseH-like_sf"/>
</dbReference>
<evidence type="ECO:0000313" key="2">
    <source>
        <dbReference type="EMBL" id="GJT28329.1"/>
    </source>
</evidence>
<dbReference type="EMBL" id="BQNB010014452">
    <property type="protein sequence ID" value="GJT28329.1"/>
    <property type="molecule type" value="Genomic_DNA"/>
</dbReference>
<keyword evidence="2" id="KW-0548">Nucleotidyltransferase</keyword>
<dbReference type="Gene3D" id="3.30.420.10">
    <property type="entry name" value="Ribonuclease H-like superfamily/Ribonuclease H"/>
    <property type="match status" value="1"/>
</dbReference>
<feature type="compositionally biased region" description="Polar residues" evidence="1">
    <location>
        <begin position="187"/>
        <end position="198"/>
    </location>
</feature>
<comment type="caution">
    <text evidence="2">The sequence shown here is derived from an EMBL/GenBank/DDBJ whole genome shotgun (WGS) entry which is preliminary data.</text>
</comment>
<dbReference type="GO" id="GO:0003964">
    <property type="term" value="F:RNA-directed DNA polymerase activity"/>
    <property type="evidence" value="ECO:0007669"/>
    <property type="project" value="UniProtKB-KW"/>
</dbReference>
<evidence type="ECO:0000313" key="3">
    <source>
        <dbReference type="Proteomes" id="UP001151760"/>
    </source>
</evidence>
<proteinExistence type="predicted"/>
<dbReference type="Proteomes" id="UP001151760">
    <property type="component" value="Unassembled WGS sequence"/>
</dbReference>
<reference evidence="2" key="2">
    <citation type="submission" date="2022-01" db="EMBL/GenBank/DDBJ databases">
        <authorList>
            <person name="Yamashiro T."/>
            <person name="Shiraishi A."/>
            <person name="Satake H."/>
            <person name="Nakayama K."/>
        </authorList>
    </citation>
    <scope>NUCLEOTIDE SEQUENCE</scope>
</reference>
<protein>
    <submittedName>
        <fullName evidence="2">Reverse transcriptase domain-containing protein</fullName>
    </submittedName>
</protein>
<feature type="compositionally biased region" description="Basic and acidic residues" evidence="1">
    <location>
        <begin position="152"/>
        <end position="169"/>
    </location>
</feature>
<feature type="region of interest" description="Disordered" evidence="1">
    <location>
        <begin position="131"/>
        <end position="198"/>
    </location>
</feature>
<evidence type="ECO:0000256" key="1">
    <source>
        <dbReference type="SAM" id="MobiDB-lite"/>
    </source>
</evidence>
<keyword evidence="2" id="KW-0808">Transferase</keyword>
<reference evidence="2" key="1">
    <citation type="journal article" date="2022" name="Int. J. Mol. Sci.">
        <title>Draft Genome of Tanacetum Coccineum: Genomic Comparison of Closely Related Tanacetum-Family Plants.</title>
        <authorList>
            <person name="Yamashiro T."/>
            <person name="Shiraishi A."/>
            <person name="Nakayama K."/>
            <person name="Satake H."/>
        </authorList>
    </citation>
    <scope>NUCLEOTIDE SEQUENCE</scope>
</reference>
<accession>A0ABQ5CU46</accession>
<gene>
    <name evidence="2" type="ORF">Tco_0908604</name>
</gene>